<dbReference type="RefSeq" id="XP_001804228.1">
    <property type="nucleotide sequence ID" value="XM_001804176.1"/>
</dbReference>
<dbReference type="EMBL" id="CP069029">
    <property type="protein sequence ID" value="QRC97084.1"/>
    <property type="molecule type" value="Genomic_DNA"/>
</dbReference>
<evidence type="ECO:0000313" key="2">
    <source>
        <dbReference type="EMBL" id="QRC97084.1"/>
    </source>
</evidence>
<keyword evidence="3" id="KW-1185">Reference proteome</keyword>
<accession>A0A7U2F5T7</accession>
<evidence type="ECO:0000313" key="3">
    <source>
        <dbReference type="Proteomes" id="UP000663193"/>
    </source>
</evidence>
<dbReference type="AlphaFoldDB" id="A0A7U2F5T7"/>
<feature type="region of interest" description="Disordered" evidence="1">
    <location>
        <begin position="95"/>
        <end position="120"/>
    </location>
</feature>
<gene>
    <name evidence="2" type="ORF">JI435_140290</name>
</gene>
<evidence type="ECO:0000256" key="1">
    <source>
        <dbReference type="SAM" id="MobiDB-lite"/>
    </source>
</evidence>
<feature type="compositionally biased region" description="Polar residues" evidence="1">
    <location>
        <begin position="358"/>
        <end position="370"/>
    </location>
</feature>
<proteinExistence type="predicted"/>
<dbReference type="OrthoDB" id="3794585at2759"/>
<name>A0A7U2F5T7_PHANO</name>
<sequence>MIDDANFVGGRLRLTAFLRVVEGDIAQSPSRLKRRAAPIKQPDSIEPNPIGAPHPSDSIIFNAFENRQENVSAEVFAHAGTIFNLPRSPTTIGLGSGLQNGKDTKSFDSRRTPAKATKATKKQIARIAKVKESFSTYHKPQEKRKRRLPGKGLTLFRTTTSDGGLPEPGDAHEASPLAIGDMDPINDSQMNASGHLSKQLPICKATLSNDRRSHLHTSYPFEQIARSITATTTTPRPFLPPIKSQQHYRAGLEFVADGFEAHELKLSPPRRPRRRERTVRRQTKTITMVNGLILAGSLLPPPGLQDVDSFVPQGDSTGRSRRVINTVESPLAADDCPDQSIELRTSVTNDQVQCQQAKRSERAVNSQLASITAPVRRDTESSENDTSSEECSLGSDPEDEVSVKDGRS</sequence>
<organism evidence="2 3">
    <name type="scientific">Phaeosphaeria nodorum (strain SN15 / ATCC MYA-4574 / FGSC 10173)</name>
    <name type="common">Glume blotch fungus</name>
    <name type="synonym">Parastagonospora nodorum</name>
    <dbReference type="NCBI Taxonomy" id="321614"/>
    <lineage>
        <taxon>Eukaryota</taxon>
        <taxon>Fungi</taxon>
        <taxon>Dikarya</taxon>
        <taxon>Ascomycota</taxon>
        <taxon>Pezizomycotina</taxon>
        <taxon>Dothideomycetes</taxon>
        <taxon>Pleosporomycetidae</taxon>
        <taxon>Pleosporales</taxon>
        <taxon>Pleosporineae</taxon>
        <taxon>Phaeosphaeriaceae</taxon>
        <taxon>Parastagonospora</taxon>
    </lineage>
</organism>
<feature type="region of interest" description="Disordered" evidence="1">
    <location>
        <begin position="32"/>
        <end position="54"/>
    </location>
</feature>
<feature type="region of interest" description="Disordered" evidence="1">
    <location>
        <begin position="358"/>
        <end position="408"/>
    </location>
</feature>
<reference evidence="3" key="1">
    <citation type="journal article" date="2021" name="BMC Genomics">
        <title>Chromosome-level genome assembly and manually-curated proteome of model necrotroph Parastagonospora nodorum Sn15 reveals a genome-wide trove of candidate effector homologs, and redundancy of virulence-related functions within an accessory chromosome.</title>
        <authorList>
            <person name="Bertazzoni S."/>
            <person name="Jones D.A.B."/>
            <person name="Phan H.T."/>
            <person name="Tan K.-C."/>
            <person name="Hane J.K."/>
        </authorList>
    </citation>
    <scope>NUCLEOTIDE SEQUENCE [LARGE SCALE GENOMIC DNA]</scope>
    <source>
        <strain evidence="3">SN15 / ATCC MYA-4574 / FGSC 10173)</strain>
    </source>
</reference>
<dbReference type="KEGG" id="pno:SNOG_14029"/>
<protein>
    <submittedName>
        <fullName evidence="2">Uncharacterized protein</fullName>
    </submittedName>
</protein>
<feature type="compositionally biased region" description="Basic and acidic residues" evidence="1">
    <location>
        <begin position="102"/>
        <end position="111"/>
    </location>
</feature>
<dbReference type="VEuPathDB" id="FungiDB:JI435_140290"/>
<dbReference type="Proteomes" id="UP000663193">
    <property type="component" value="Chromosome 7"/>
</dbReference>